<evidence type="ECO:0000259" key="2">
    <source>
        <dbReference type="PROSITE" id="PS50076"/>
    </source>
</evidence>
<dbReference type="Pfam" id="PF00226">
    <property type="entry name" value="DnaJ"/>
    <property type="match status" value="1"/>
</dbReference>
<proteinExistence type="predicted"/>
<name>A0A1G5NX33_AFIMA</name>
<dbReference type="Gene3D" id="1.10.287.110">
    <property type="entry name" value="DnaJ domain"/>
    <property type="match status" value="1"/>
</dbReference>
<dbReference type="STRING" id="1120955.SAMN03080610_02834"/>
<feature type="domain" description="J" evidence="2">
    <location>
        <begin position="150"/>
        <end position="207"/>
    </location>
</feature>
<evidence type="ECO:0000313" key="3">
    <source>
        <dbReference type="EMBL" id="SCZ41917.1"/>
    </source>
</evidence>
<dbReference type="PROSITE" id="PS50076">
    <property type="entry name" value="DNAJ_2"/>
    <property type="match status" value="1"/>
</dbReference>
<dbReference type="InterPro" id="IPR001623">
    <property type="entry name" value="DnaJ_domain"/>
</dbReference>
<dbReference type="PRINTS" id="PR00625">
    <property type="entry name" value="JDOMAIN"/>
</dbReference>
<reference evidence="3 4" key="1">
    <citation type="submission" date="2016-10" db="EMBL/GenBank/DDBJ databases">
        <authorList>
            <person name="de Groot N.N."/>
        </authorList>
    </citation>
    <scope>NUCLEOTIDE SEQUENCE [LARGE SCALE GENOMIC DNA]</scope>
    <source>
        <strain evidence="3 4">DSM 2698</strain>
    </source>
</reference>
<organism evidence="3 4">
    <name type="scientific">Afifella marina DSM 2698</name>
    <dbReference type="NCBI Taxonomy" id="1120955"/>
    <lineage>
        <taxon>Bacteria</taxon>
        <taxon>Pseudomonadati</taxon>
        <taxon>Pseudomonadota</taxon>
        <taxon>Alphaproteobacteria</taxon>
        <taxon>Hyphomicrobiales</taxon>
        <taxon>Afifellaceae</taxon>
        <taxon>Afifella</taxon>
    </lineage>
</organism>
<accession>A0A1G5NX33</accession>
<dbReference type="AlphaFoldDB" id="A0A1G5NX33"/>
<dbReference type="RefSeq" id="WP_092814532.1">
    <property type="nucleotide sequence ID" value="NZ_FMVW01000007.1"/>
</dbReference>
<feature type="region of interest" description="Disordered" evidence="1">
    <location>
        <begin position="1"/>
        <end position="27"/>
    </location>
</feature>
<dbReference type="InterPro" id="IPR036869">
    <property type="entry name" value="J_dom_sf"/>
</dbReference>
<protein>
    <submittedName>
        <fullName evidence="3">DnaJ domain-containing protein</fullName>
    </submittedName>
</protein>
<evidence type="ECO:0000313" key="4">
    <source>
        <dbReference type="Proteomes" id="UP000199347"/>
    </source>
</evidence>
<feature type="compositionally biased region" description="Basic and acidic residues" evidence="1">
    <location>
        <begin position="1"/>
        <end position="11"/>
    </location>
</feature>
<dbReference type="CDD" id="cd06257">
    <property type="entry name" value="DnaJ"/>
    <property type="match status" value="1"/>
</dbReference>
<dbReference type="EMBL" id="FMVW01000007">
    <property type="protein sequence ID" value="SCZ41917.1"/>
    <property type="molecule type" value="Genomic_DNA"/>
</dbReference>
<dbReference type="SMART" id="SM00271">
    <property type="entry name" value="DnaJ"/>
    <property type="match status" value="1"/>
</dbReference>
<gene>
    <name evidence="3" type="ORF">SAMN03080610_02834</name>
</gene>
<evidence type="ECO:0000256" key="1">
    <source>
        <dbReference type="SAM" id="MobiDB-lite"/>
    </source>
</evidence>
<sequence length="208" mass="23726">MKLESDLFDKIRTRKGTKKPKQEERATRICEAEGCNAPATHRAPKGRDAEGEYFWFCLEHVRAYNKSYNYFAGLDDTDVQSFQKESIIGHRPTWRMGSNARSDEGPRPGGRAKYGFTGKTDDPFHLFGEGFKSRPSEEPTRRSVRNMERKSLATLGLDETAGPDEVKARYKTLVKRHHPDANGGDRSLEEKLREIIQAYSYLKSVGFC</sequence>
<keyword evidence="4" id="KW-1185">Reference proteome</keyword>
<dbReference type="Proteomes" id="UP000199347">
    <property type="component" value="Unassembled WGS sequence"/>
</dbReference>
<dbReference type="SUPFAM" id="SSF46565">
    <property type="entry name" value="Chaperone J-domain"/>
    <property type="match status" value="1"/>
</dbReference>
<dbReference type="OrthoDB" id="9786294at2"/>